<keyword evidence="2" id="KW-1133">Transmembrane helix</keyword>
<dbReference type="Proteomes" id="UP001189429">
    <property type="component" value="Unassembled WGS sequence"/>
</dbReference>
<proteinExistence type="predicted"/>
<feature type="transmembrane region" description="Helical" evidence="2">
    <location>
        <begin position="103"/>
        <end position="127"/>
    </location>
</feature>
<evidence type="ECO:0000313" key="3">
    <source>
        <dbReference type="EMBL" id="CAK0855488.1"/>
    </source>
</evidence>
<feature type="region of interest" description="Disordered" evidence="1">
    <location>
        <begin position="1"/>
        <end position="61"/>
    </location>
</feature>
<accession>A0ABN9U8J2</accession>
<keyword evidence="2" id="KW-0472">Membrane</keyword>
<name>A0ABN9U8J2_9DINO</name>
<feature type="transmembrane region" description="Helical" evidence="2">
    <location>
        <begin position="63"/>
        <end position="83"/>
    </location>
</feature>
<reference evidence="3" key="1">
    <citation type="submission" date="2023-10" db="EMBL/GenBank/DDBJ databases">
        <authorList>
            <person name="Chen Y."/>
            <person name="Shah S."/>
            <person name="Dougan E. K."/>
            <person name="Thang M."/>
            <person name="Chan C."/>
        </authorList>
    </citation>
    <scope>NUCLEOTIDE SEQUENCE [LARGE SCALE GENOMIC DNA]</scope>
</reference>
<evidence type="ECO:0000256" key="2">
    <source>
        <dbReference type="SAM" id="Phobius"/>
    </source>
</evidence>
<feature type="non-terminal residue" evidence="3">
    <location>
        <position position="1"/>
    </location>
</feature>
<organism evidence="3 4">
    <name type="scientific">Prorocentrum cordatum</name>
    <dbReference type="NCBI Taxonomy" id="2364126"/>
    <lineage>
        <taxon>Eukaryota</taxon>
        <taxon>Sar</taxon>
        <taxon>Alveolata</taxon>
        <taxon>Dinophyceae</taxon>
        <taxon>Prorocentrales</taxon>
        <taxon>Prorocentraceae</taxon>
        <taxon>Prorocentrum</taxon>
    </lineage>
</organism>
<keyword evidence="4" id="KW-1185">Reference proteome</keyword>
<gene>
    <name evidence="3" type="ORF">PCOR1329_LOCUS46209</name>
</gene>
<evidence type="ECO:0000256" key="1">
    <source>
        <dbReference type="SAM" id="MobiDB-lite"/>
    </source>
</evidence>
<keyword evidence="2" id="KW-0812">Transmembrane</keyword>
<comment type="caution">
    <text evidence="3">The sequence shown here is derived from an EMBL/GenBank/DDBJ whole genome shotgun (WGS) entry which is preliminary data.</text>
</comment>
<evidence type="ECO:0000313" key="4">
    <source>
        <dbReference type="Proteomes" id="UP001189429"/>
    </source>
</evidence>
<feature type="compositionally biased region" description="Gly residues" evidence="1">
    <location>
        <begin position="1"/>
        <end position="21"/>
    </location>
</feature>
<sequence>PGGCRRGGAAPGQGARSGGPGRENARARRGGLADGTSGAVAGRQGGGPAGAPRASAGRRGRSGAAGVAAGALGGLWWCLESAAPARTSRGGRSSSRSSRGAGLFVRVWAWSCLLFGLSSTVSGWNLVRRGATVRPRARATSWRAGFCREAARGTTRAAAAASAADPIVGGQCALCSATARHVIGEARAPLYRAHSGRLRTHADPTNRVRITLYHSDSSCHSLSGLLLAS</sequence>
<dbReference type="EMBL" id="CAUYUJ010015557">
    <property type="protein sequence ID" value="CAK0855488.1"/>
    <property type="molecule type" value="Genomic_DNA"/>
</dbReference>
<protein>
    <submittedName>
        <fullName evidence="3">Uncharacterized protein</fullName>
    </submittedName>
</protein>